<dbReference type="PROSITE" id="PS51257">
    <property type="entry name" value="PROKAR_LIPOPROTEIN"/>
    <property type="match status" value="1"/>
</dbReference>
<keyword evidence="4" id="KW-1185">Reference proteome</keyword>
<evidence type="ECO:0000256" key="1">
    <source>
        <dbReference type="SAM" id="MobiDB-lite"/>
    </source>
</evidence>
<organism evidence="3 4">
    <name type="scientific">Antrihabitans cavernicola</name>
    <dbReference type="NCBI Taxonomy" id="2495913"/>
    <lineage>
        <taxon>Bacteria</taxon>
        <taxon>Bacillati</taxon>
        <taxon>Actinomycetota</taxon>
        <taxon>Actinomycetes</taxon>
        <taxon>Mycobacteriales</taxon>
        <taxon>Nocardiaceae</taxon>
        <taxon>Antrihabitans</taxon>
    </lineage>
</organism>
<evidence type="ECO:0000313" key="3">
    <source>
        <dbReference type="EMBL" id="KAA0024682.1"/>
    </source>
</evidence>
<evidence type="ECO:0008006" key="5">
    <source>
        <dbReference type="Google" id="ProtNLM"/>
    </source>
</evidence>
<dbReference type="RefSeq" id="WP_149428457.1">
    <property type="nucleotide sequence ID" value="NZ_VLNY01000001.1"/>
</dbReference>
<comment type="caution">
    <text evidence="3">The sequence shown here is derived from an EMBL/GenBank/DDBJ whole genome shotgun (WGS) entry which is preliminary data.</text>
</comment>
<keyword evidence="2" id="KW-0732">Signal</keyword>
<feature type="signal peptide" evidence="2">
    <location>
        <begin position="1"/>
        <end position="22"/>
    </location>
</feature>
<dbReference type="EMBL" id="VLNY01000001">
    <property type="protein sequence ID" value="KAA0024682.1"/>
    <property type="molecule type" value="Genomic_DNA"/>
</dbReference>
<reference evidence="3 4" key="1">
    <citation type="submission" date="2019-07" db="EMBL/GenBank/DDBJ databases">
        <title>Rhodococcus cavernicolus sp. nov., isolated from a cave.</title>
        <authorList>
            <person name="Lee S.D."/>
        </authorList>
    </citation>
    <scope>NUCLEOTIDE SEQUENCE [LARGE SCALE GENOMIC DNA]</scope>
    <source>
        <strain evidence="3 4">C1-24</strain>
    </source>
</reference>
<accession>A0A5A7SHP4</accession>
<gene>
    <name evidence="3" type="ORF">FOY51_01695</name>
</gene>
<dbReference type="OrthoDB" id="4549851at2"/>
<feature type="region of interest" description="Disordered" evidence="1">
    <location>
        <begin position="42"/>
        <end position="70"/>
    </location>
</feature>
<name>A0A5A7SHP4_9NOCA</name>
<evidence type="ECO:0000256" key="2">
    <source>
        <dbReference type="SAM" id="SignalP"/>
    </source>
</evidence>
<dbReference type="AlphaFoldDB" id="A0A5A7SHP4"/>
<protein>
    <recommendedName>
        <fullName evidence="5">Sensor domain-containing protein</fullName>
    </recommendedName>
</protein>
<evidence type="ECO:0000313" key="4">
    <source>
        <dbReference type="Proteomes" id="UP000322244"/>
    </source>
</evidence>
<proteinExistence type="predicted"/>
<dbReference type="Proteomes" id="UP000322244">
    <property type="component" value="Unassembled WGS sequence"/>
</dbReference>
<feature type="compositionally biased region" description="Low complexity" evidence="1">
    <location>
        <begin position="43"/>
        <end position="68"/>
    </location>
</feature>
<sequence length="282" mass="29563">MYRHRKALLVCLAAAATVPMLASCDSESGIPAADVHHDAPAVTASQSATAEPSTTSESTTTTQTAPAAPVGEVPTNAAASAALQPWVNDLVTNPSSLAAKCWTISPLNTSKMYADQQAILAAVAKPGKDGQFAVTWTGPTQTVSVKRSEISSGYACPYVYPTGTQFAYNDADARHTVRRYLARQIGKPVNADDVESKYPLVCDNSATWDPDGTGQSKIAPLRDDPDKLTGVTGYTDSELTSQPGRLDYVTVSVPVQNSSGVTASKTFTLRVGSNGYCIGDVV</sequence>
<feature type="chain" id="PRO_5038568859" description="Sensor domain-containing protein" evidence="2">
    <location>
        <begin position="23"/>
        <end position="282"/>
    </location>
</feature>